<evidence type="ECO:0000259" key="13">
    <source>
        <dbReference type="PROSITE" id="PS51292"/>
    </source>
</evidence>
<dbReference type="InterPro" id="IPR001841">
    <property type="entry name" value="Znf_RING"/>
</dbReference>
<comment type="subcellular location">
    <subcellularLocation>
        <location evidence="1">Membrane</location>
        <topology evidence="1">Multi-pass membrane protein</topology>
    </subcellularLocation>
</comment>
<evidence type="ECO:0000256" key="2">
    <source>
        <dbReference type="ARBA" id="ARBA00022679"/>
    </source>
</evidence>
<gene>
    <name evidence="14" type="ORF">WJX73_008083</name>
</gene>
<evidence type="ECO:0000256" key="10">
    <source>
        <dbReference type="PROSITE-ProRule" id="PRU00175"/>
    </source>
</evidence>
<dbReference type="CDD" id="cd16495">
    <property type="entry name" value="RING_CH-C4HC3_MARCH"/>
    <property type="match status" value="1"/>
</dbReference>
<dbReference type="PANTHER" id="PTHR46065:SF3">
    <property type="entry name" value="FI20425P1"/>
    <property type="match status" value="1"/>
</dbReference>
<dbReference type="Proteomes" id="UP001465755">
    <property type="component" value="Unassembled WGS sequence"/>
</dbReference>
<protein>
    <recommendedName>
        <fullName evidence="16">RING-CH-type domain-containing protein</fullName>
    </recommendedName>
</protein>
<dbReference type="GO" id="GO:0016740">
    <property type="term" value="F:transferase activity"/>
    <property type="evidence" value="ECO:0007669"/>
    <property type="project" value="UniProtKB-KW"/>
</dbReference>
<keyword evidence="15" id="KW-1185">Reference proteome</keyword>
<dbReference type="GO" id="GO:0016020">
    <property type="term" value="C:membrane"/>
    <property type="evidence" value="ECO:0007669"/>
    <property type="project" value="UniProtKB-SubCell"/>
</dbReference>
<evidence type="ECO:0000256" key="7">
    <source>
        <dbReference type="ARBA" id="ARBA00022833"/>
    </source>
</evidence>
<evidence type="ECO:0000256" key="6">
    <source>
        <dbReference type="ARBA" id="ARBA00022786"/>
    </source>
</evidence>
<evidence type="ECO:0000256" key="5">
    <source>
        <dbReference type="ARBA" id="ARBA00022771"/>
    </source>
</evidence>
<dbReference type="PROSITE" id="PS50089">
    <property type="entry name" value="ZF_RING_2"/>
    <property type="match status" value="1"/>
</dbReference>
<evidence type="ECO:0008006" key="16">
    <source>
        <dbReference type="Google" id="ProtNLM"/>
    </source>
</evidence>
<name>A0AAW1PVI2_9CHLO</name>
<evidence type="ECO:0000259" key="12">
    <source>
        <dbReference type="PROSITE" id="PS50089"/>
    </source>
</evidence>
<evidence type="ECO:0000256" key="8">
    <source>
        <dbReference type="ARBA" id="ARBA00022989"/>
    </source>
</evidence>
<keyword evidence="4" id="KW-0479">Metal-binding</keyword>
<keyword evidence="5 10" id="KW-0863">Zinc-finger</keyword>
<dbReference type="InterPro" id="IPR013083">
    <property type="entry name" value="Znf_RING/FYVE/PHD"/>
</dbReference>
<reference evidence="14 15" key="1">
    <citation type="journal article" date="2024" name="Nat. Commun.">
        <title>Phylogenomics reveals the evolutionary origins of lichenization in chlorophyte algae.</title>
        <authorList>
            <person name="Puginier C."/>
            <person name="Libourel C."/>
            <person name="Otte J."/>
            <person name="Skaloud P."/>
            <person name="Haon M."/>
            <person name="Grisel S."/>
            <person name="Petersen M."/>
            <person name="Berrin J.G."/>
            <person name="Delaux P.M."/>
            <person name="Dal Grande F."/>
            <person name="Keller J."/>
        </authorList>
    </citation>
    <scope>NUCLEOTIDE SEQUENCE [LARGE SCALE GENOMIC DNA]</scope>
    <source>
        <strain evidence="14 15">SAG 2036</strain>
    </source>
</reference>
<dbReference type="Gene3D" id="3.30.40.10">
    <property type="entry name" value="Zinc/RING finger domain, C3HC4 (zinc finger)"/>
    <property type="match status" value="1"/>
</dbReference>
<keyword evidence="9 11" id="KW-0472">Membrane</keyword>
<dbReference type="InterPro" id="IPR011016">
    <property type="entry name" value="Znf_RING-CH"/>
</dbReference>
<evidence type="ECO:0000256" key="3">
    <source>
        <dbReference type="ARBA" id="ARBA00022692"/>
    </source>
</evidence>
<evidence type="ECO:0000256" key="9">
    <source>
        <dbReference type="ARBA" id="ARBA00023136"/>
    </source>
</evidence>
<feature type="domain" description="RING-CH-type" evidence="13">
    <location>
        <begin position="84"/>
        <end position="145"/>
    </location>
</feature>
<feature type="domain" description="RING-type" evidence="12">
    <location>
        <begin position="92"/>
        <end position="139"/>
    </location>
</feature>
<dbReference type="SMART" id="SM00744">
    <property type="entry name" value="RINGv"/>
    <property type="match status" value="1"/>
</dbReference>
<sequence>MFCCSRRATRRQEESERRQDAALLAVSPAASIPVSRQQNLAAEVQPLTHAARSLSNRAPGRAQQAATLPQQPVAFAPPTSIPMSAPEDERTCRVCWGAESEDEPLIRPCGCKGSLTWAHSDCIRQWIDRSKRLKCEICRQPLLPRRQALALVSRATIRSILNAWSFANFIMLAANLPGLLGLFIYQLTMPLRIPLDKAFEQPCHSFNSCVRLQMPLVVTGDTLLYIIAALQSVGAFRGGMRPSVRAVRAFMTELVSLMANRSVATIVKEALGHSQRNGWLDRHHPVH</sequence>
<evidence type="ECO:0000313" key="14">
    <source>
        <dbReference type="EMBL" id="KAK9813765.1"/>
    </source>
</evidence>
<evidence type="ECO:0000313" key="15">
    <source>
        <dbReference type="Proteomes" id="UP001465755"/>
    </source>
</evidence>
<keyword evidence="6" id="KW-0833">Ubl conjugation pathway</keyword>
<keyword evidence="3 11" id="KW-0812">Transmembrane</keyword>
<keyword evidence="2" id="KW-0808">Transferase</keyword>
<keyword evidence="7" id="KW-0862">Zinc</keyword>
<dbReference type="PROSITE" id="PS51292">
    <property type="entry name" value="ZF_RING_CH"/>
    <property type="match status" value="1"/>
</dbReference>
<dbReference type="Pfam" id="PF12906">
    <property type="entry name" value="RINGv"/>
    <property type="match status" value="1"/>
</dbReference>
<feature type="transmembrane region" description="Helical" evidence="11">
    <location>
        <begin position="222"/>
        <end position="240"/>
    </location>
</feature>
<evidence type="ECO:0000256" key="4">
    <source>
        <dbReference type="ARBA" id="ARBA00022723"/>
    </source>
</evidence>
<feature type="transmembrane region" description="Helical" evidence="11">
    <location>
        <begin position="163"/>
        <end position="185"/>
    </location>
</feature>
<dbReference type="EMBL" id="JALJOQ010000003">
    <property type="protein sequence ID" value="KAK9813765.1"/>
    <property type="molecule type" value="Genomic_DNA"/>
</dbReference>
<comment type="caution">
    <text evidence="14">The sequence shown here is derived from an EMBL/GenBank/DDBJ whole genome shotgun (WGS) entry which is preliminary data.</text>
</comment>
<dbReference type="AlphaFoldDB" id="A0AAW1PVI2"/>
<proteinExistence type="predicted"/>
<evidence type="ECO:0000256" key="11">
    <source>
        <dbReference type="SAM" id="Phobius"/>
    </source>
</evidence>
<dbReference type="PANTHER" id="PTHR46065">
    <property type="entry name" value="E3 UBIQUITIN-PROTEIN LIGASE MARCH 2/3 FAMILY MEMBER"/>
    <property type="match status" value="1"/>
</dbReference>
<organism evidence="14 15">
    <name type="scientific">Symbiochloris irregularis</name>
    <dbReference type="NCBI Taxonomy" id="706552"/>
    <lineage>
        <taxon>Eukaryota</taxon>
        <taxon>Viridiplantae</taxon>
        <taxon>Chlorophyta</taxon>
        <taxon>core chlorophytes</taxon>
        <taxon>Trebouxiophyceae</taxon>
        <taxon>Trebouxiales</taxon>
        <taxon>Trebouxiaceae</taxon>
        <taxon>Symbiochloris</taxon>
    </lineage>
</organism>
<dbReference type="SUPFAM" id="SSF57850">
    <property type="entry name" value="RING/U-box"/>
    <property type="match status" value="1"/>
</dbReference>
<dbReference type="GO" id="GO:0008270">
    <property type="term" value="F:zinc ion binding"/>
    <property type="evidence" value="ECO:0007669"/>
    <property type="project" value="UniProtKB-KW"/>
</dbReference>
<accession>A0AAW1PVI2</accession>
<keyword evidence="8 11" id="KW-1133">Transmembrane helix</keyword>
<evidence type="ECO:0000256" key="1">
    <source>
        <dbReference type="ARBA" id="ARBA00004141"/>
    </source>
</evidence>